<name>A0A3Q7GJ93_SOLLC</name>
<reference evidence="6" key="1">
    <citation type="journal article" date="2012" name="Nature">
        <title>The tomato genome sequence provides insights into fleshy fruit evolution.</title>
        <authorList>
            <consortium name="Tomato Genome Consortium"/>
        </authorList>
    </citation>
    <scope>NUCLEOTIDE SEQUENCE [LARGE SCALE GENOMIC DNA]</scope>
    <source>
        <strain evidence="6">cv. Heinz 1706</strain>
    </source>
</reference>
<dbReference type="InParanoid" id="A0A3Q7GJ93"/>
<evidence type="ECO:0000313" key="7">
    <source>
        <dbReference type="Proteomes" id="UP000004994"/>
    </source>
</evidence>
<accession>A0A3Q7GJ93</accession>
<dbReference type="EnsemblPlants" id="Solyc05g041715.1.1">
    <property type="protein sequence ID" value="Solyc05g041715.1.1"/>
    <property type="gene ID" value="Solyc05g041715.1"/>
</dbReference>
<keyword evidence="2" id="KW-0863">Zinc-finger</keyword>
<protein>
    <recommendedName>
        <fullName evidence="5">AtC3H23-like CCCH zinc finger domain-containing protein</fullName>
    </recommendedName>
</protein>
<reference evidence="6" key="2">
    <citation type="submission" date="2019-01" db="UniProtKB">
        <authorList>
            <consortium name="EnsemblPlants"/>
        </authorList>
    </citation>
    <scope>IDENTIFICATION</scope>
    <source>
        <strain evidence="6">cv. Heinz 1706</strain>
    </source>
</reference>
<keyword evidence="4" id="KW-0238">DNA-binding</keyword>
<evidence type="ECO:0000256" key="1">
    <source>
        <dbReference type="ARBA" id="ARBA00022723"/>
    </source>
</evidence>
<evidence type="ECO:0000256" key="3">
    <source>
        <dbReference type="ARBA" id="ARBA00022833"/>
    </source>
</evidence>
<evidence type="ECO:0000256" key="2">
    <source>
        <dbReference type="ARBA" id="ARBA00022771"/>
    </source>
</evidence>
<organism evidence="6">
    <name type="scientific">Solanum lycopersicum</name>
    <name type="common">Tomato</name>
    <name type="synonym">Lycopersicon esculentum</name>
    <dbReference type="NCBI Taxonomy" id="4081"/>
    <lineage>
        <taxon>Eukaryota</taxon>
        <taxon>Viridiplantae</taxon>
        <taxon>Streptophyta</taxon>
        <taxon>Embryophyta</taxon>
        <taxon>Tracheophyta</taxon>
        <taxon>Spermatophyta</taxon>
        <taxon>Magnoliopsida</taxon>
        <taxon>eudicotyledons</taxon>
        <taxon>Gunneridae</taxon>
        <taxon>Pentapetalae</taxon>
        <taxon>asterids</taxon>
        <taxon>lamiids</taxon>
        <taxon>Solanales</taxon>
        <taxon>Solanaceae</taxon>
        <taxon>Solanoideae</taxon>
        <taxon>Solaneae</taxon>
        <taxon>Solanum</taxon>
        <taxon>Solanum subgen. Lycopersicon</taxon>
    </lineage>
</organism>
<evidence type="ECO:0000256" key="4">
    <source>
        <dbReference type="ARBA" id="ARBA00023125"/>
    </source>
</evidence>
<dbReference type="GO" id="GO:0008270">
    <property type="term" value="F:zinc ion binding"/>
    <property type="evidence" value="ECO:0007669"/>
    <property type="project" value="UniProtKB-KW"/>
</dbReference>
<dbReference type="InterPro" id="IPR045234">
    <property type="entry name" value="Unkempt-like"/>
</dbReference>
<evidence type="ECO:0000259" key="5">
    <source>
        <dbReference type="Pfam" id="PF25512"/>
    </source>
</evidence>
<dbReference type="Gramene" id="Solyc05g041715.1.1">
    <property type="protein sequence ID" value="Solyc05g041715.1.1"/>
    <property type="gene ID" value="Solyc05g041715.1"/>
</dbReference>
<evidence type="ECO:0000313" key="6">
    <source>
        <dbReference type="EnsemblPlants" id="Solyc05g041715.1.1"/>
    </source>
</evidence>
<dbReference type="Pfam" id="PF25512">
    <property type="entry name" value="zf-CCCH_AtC3H23"/>
    <property type="match status" value="1"/>
</dbReference>
<dbReference type="Proteomes" id="UP000004994">
    <property type="component" value="Chromosome 5"/>
</dbReference>
<dbReference type="PaxDb" id="4081-Solyc05g041720.1.1"/>
<dbReference type="PANTHER" id="PTHR14493:SF117">
    <property type="entry name" value="C3H1-TYPE DOMAIN-CONTAINING PROTEIN"/>
    <property type="match status" value="1"/>
</dbReference>
<keyword evidence="7" id="KW-1185">Reference proteome</keyword>
<feature type="domain" description="AtC3H23-like CCCH zinc finger" evidence="5">
    <location>
        <begin position="151"/>
        <end position="183"/>
    </location>
</feature>
<dbReference type="AlphaFoldDB" id="A0A3Q7GJ93"/>
<dbReference type="InterPro" id="IPR057444">
    <property type="entry name" value="Znf-CCCH_AtC3H23-like"/>
</dbReference>
<keyword evidence="3" id="KW-0862">Zinc</keyword>
<keyword evidence="1" id="KW-0479">Metal-binding</keyword>
<dbReference type="GO" id="GO:0003677">
    <property type="term" value="F:DNA binding"/>
    <property type="evidence" value="ECO:0007669"/>
    <property type="project" value="UniProtKB-KW"/>
</dbReference>
<proteinExistence type="predicted"/>
<sequence length="394" mass="46643">MNFFEQRPNSAKRKIKAQKKKIYKYLCQKKLGKLSTPSFYSYVLRCRLLEVFGEEASSSSSSRLLQYDEVHMNKVTGQIKHVYDEIHKLIARTRDLWLIVKGISMNPSHPLLVNFSYYSASSPFHKEFVGQEANSQRFQKFITQDLYESDNFRMYMYKVQKCSNFYSHDWTSFPFTHEGEKARQRDPRKYNYLPIPCPGYKFASCIKEDNCELYHGVFEYWLHPAKYRTSPCQAGTSCNRPVCFFAHTLNELRREMKYNWSFVYQYPIYIQSYPDIIIENGPYGNWMIVSCNPQLQPPPHNHYYNTTCFGHENSPNPQQIRSKNTSNFGLFNVQNESYFSLFSANHAKLIEEMKNHKLGSTSHAKMNKIYEIYDDTDKRPVDNELRDQKFTNIN</sequence>
<dbReference type="PANTHER" id="PTHR14493">
    <property type="entry name" value="UNKEMPT FAMILY MEMBER"/>
    <property type="match status" value="1"/>
</dbReference>